<keyword evidence="2" id="KW-0012">Acyltransferase</keyword>
<dbReference type="EMBL" id="ACGU01000074">
    <property type="protein sequence ID" value="EEJ71469.1"/>
    <property type="molecule type" value="Genomic_DNA"/>
</dbReference>
<dbReference type="CDD" id="cd04301">
    <property type="entry name" value="NAT_SF"/>
    <property type="match status" value="1"/>
</dbReference>
<dbReference type="SUPFAM" id="SSF55729">
    <property type="entry name" value="Acyl-CoA N-acyltransferases (Nat)"/>
    <property type="match status" value="1"/>
</dbReference>
<dbReference type="GO" id="GO:0016747">
    <property type="term" value="F:acyltransferase activity, transferring groups other than amino-acyl groups"/>
    <property type="evidence" value="ECO:0007669"/>
    <property type="project" value="InterPro"/>
</dbReference>
<dbReference type="PROSITE" id="PS51186">
    <property type="entry name" value="GNAT"/>
    <property type="match status" value="1"/>
</dbReference>
<dbReference type="Gene3D" id="3.40.630.30">
    <property type="match status" value="1"/>
</dbReference>
<accession>C2EPS2</accession>
<feature type="domain" description="N-acetyltransferase" evidence="3">
    <location>
        <begin position="3"/>
        <end position="172"/>
    </location>
</feature>
<dbReference type="InterPro" id="IPR016181">
    <property type="entry name" value="Acyl_CoA_acyltransferase"/>
</dbReference>
<protein>
    <submittedName>
        <fullName evidence="4">Acetyltransferase, GNAT family</fullName>
    </submittedName>
</protein>
<dbReference type="PANTHER" id="PTHR42919">
    <property type="entry name" value="N-ALPHA-ACETYLTRANSFERASE"/>
    <property type="match status" value="1"/>
</dbReference>
<evidence type="ECO:0000313" key="5">
    <source>
        <dbReference type="Proteomes" id="UP000005583"/>
    </source>
</evidence>
<comment type="caution">
    <text evidence="4">The sequence shown here is derived from an EMBL/GenBank/DDBJ whole genome shotgun (WGS) entry which is preliminary data.</text>
</comment>
<sequence>MDYTIKAITIDDVKKLQEVSRETFKVTFDPYTAPDDMKRFLAEDYETSKMIREINNPDSRFFFLMVDDEVAGYLKINVGDAQTEHLKENALEVERIYLLPSFQHKGLGNVLLDYAEETAKKEGKDYMWLGVYEKNVNAQHFYKRHDFRRVSQHTFQVGSDPQTDWLLLKKLSR</sequence>
<dbReference type="InterPro" id="IPR051556">
    <property type="entry name" value="N-term/lysine_N-AcTrnsfr"/>
</dbReference>
<dbReference type="PANTHER" id="PTHR42919:SF8">
    <property type="entry name" value="N-ALPHA-ACETYLTRANSFERASE 50"/>
    <property type="match status" value="1"/>
</dbReference>
<name>C2EPS2_9LACO</name>
<evidence type="ECO:0000313" key="4">
    <source>
        <dbReference type="EMBL" id="EEJ71469.1"/>
    </source>
</evidence>
<dbReference type="AlphaFoldDB" id="C2EPS2"/>
<dbReference type="eggNOG" id="COG0456">
    <property type="taxonomic scope" value="Bacteria"/>
</dbReference>
<dbReference type="InterPro" id="IPR000182">
    <property type="entry name" value="GNAT_dom"/>
</dbReference>
<dbReference type="PATRIC" id="fig|525365.8.peg.1253"/>
<dbReference type="STRING" id="525365.HMPREF0548_1668"/>
<dbReference type="HOGENOM" id="CLU_013985_18_0_9"/>
<reference evidence="4 5" key="1">
    <citation type="submission" date="2009-01" db="EMBL/GenBank/DDBJ databases">
        <authorList>
            <person name="Qin X."/>
            <person name="Bachman B."/>
            <person name="Battles P."/>
            <person name="Bell A."/>
            <person name="Bess C."/>
            <person name="Bickham C."/>
            <person name="Chaboub L."/>
            <person name="Chen D."/>
            <person name="Coyle M."/>
            <person name="Deiros D.R."/>
            <person name="Dinh H."/>
            <person name="Forbes L."/>
            <person name="Fowler G."/>
            <person name="Francisco L."/>
            <person name="Fu Q."/>
            <person name="Gubbala S."/>
            <person name="Hale W."/>
            <person name="Han Y."/>
            <person name="Hemphill L."/>
            <person name="Highlander S.K."/>
            <person name="Hirani K."/>
            <person name="Hogues M."/>
            <person name="Jackson L."/>
            <person name="Jakkamsetti A."/>
            <person name="Javaid M."/>
            <person name="Jiang H."/>
            <person name="Korchina V."/>
            <person name="Kovar C."/>
            <person name="Lara F."/>
            <person name="Lee S."/>
            <person name="Mata R."/>
            <person name="Mathew T."/>
            <person name="Moen C."/>
            <person name="Morales K."/>
            <person name="Munidasa M."/>
            <person name="Nazareth L."/>
            <person name="Ngo R."/>
            <person name="Nguyen L."/>
            <person name="Okwuonu G."/>
            <person name="Ongeri F."/>
            <person name="Patil S."/>
            <person name="Petrosino J."/>
            <person name="Pham C."/>
            <person name="Pham P."/>
            <person name="Pu L.-L."/>
            <person name="Puazo M."/>
            <person name="Raj R."/>
            <person name="Reid J."/>
            <person name="Rouhana J."/>
            <person name="Saada N."/>
            <person name="Shang Y."/>
            <person name="Simmons D."/>
            <person name="Thornton R."/>
            <person name="Warren J."/>
            <person name="Weissenberger G."/>
            <person name="Zhang J."/>
            <person name="Zhang L."/>
            <person name="Zhou C."/>
            <person name="Zhu D."/>
            <person name="Muzny D."/>
            <person name="Worley K."/>
            <person name="Gibbs R."/>
        </authorList>
    </citation>
    <scope>NUCLEOTIDE SEQUENCE [LARGE SCALE GENOMIC DNA]</scope>
    <source>
        <strain evidence="4 5">DSM 16047</strain>
    </source>
</reference>
<dbReference type="Pfam" id="PF00583">
    <property type="entry name" value="Acetyltransf_1"/>
    <property type="match status" value="1"/>
</dbReference>
<evidence type="ECO:0000256" key="2">
    <source>
        <dbReference type="ARBA" id="ARBA00023315"/>
    </source>
</evidence>
<dbReference type="RefSeq" id="WP_007126163.1">
    <property type="nucleotide sequence ID" value="NZ_AZFO01000031.1"/>
</dbReference>
<keyword evidence="1 4" id="KW-0808">Transferase</keyword>
<evidence type="ECO:0000259" key="3">
    <source>
        <dbReference type="PROSITE" id="PS51186"/>
    </source>
</evidence>
<dbReference type="Proteomes" id="UP000005583">
    <property type="component" value="Unassembled WGS sequence"/>
</dbReference>
<proteinExistence type="predicted"/>
<organism evidence="4 5">
    <name type="scientific">Lactobacillus ultunensis DSM 16047</name>
    <dbReference type="NCBI Taxonomy" id="525365"/>
    <lineage>
        <taxon>Bacteria</taxon>
        <taxon>Bacillati</taxon>
        <taxon>Bacillota</taxon>
        <taxon>Bacilli</taxon>
        <taxon>Lactobacillales</taxon>
        <taxon>Lactobacillaceae</taxon>
        <taxon>Lactobacillus</taxon>
    </lineage>
</organism>
<dbReference type="OrthoDB" id="7205533at2"/>
<keyword evidence="5" id="KW-1185">Reference proteome</keyword>
<gene>
    <name evidence="4" type="ORF">HMPREF0548_1668</name>
</gene>
<evidence type="ECO:0000256" key="1">
    <source>
        <dbReference type="ARBA" id="ARBA00022679"/>
    </source>
</evidence>